<dbReference type="AlphaFoldDB" id="A0A6N9H8E4"/>
<dbReference type="PANTHER" id="PTHR37820">
    <property type="entry name" value="CELL DIVISION PROTEIN DIVIB"/>
    <property type="match status" value="1"/>
</dbReference>
<evidence type="ECO:0008006" key="8">
    <source>
        <dbReference type="Google" id="ProtNLM"/>
    </source>
</evidence>
<reference evidence="6 7" key="1">
    <citation type="submission" date="2020-01" db="EMBL/GenBank/DDBJ databases">
        <authorList>
            <person name="Deng T."/>
        </authorList>
    </citation>
    <scope>NUCLEOTIDE SEQUENCE [LARGE SCALE GENOMIC DNA]</scope>
    <source>
        <strain evidence="6 7">5221</strain>
    </source>
</reference>
<proteinExistence type="predicted"/>
<keyword evidence="4" id="KW-0472">Membrane</keyword>
<sequence>MSHASSLSDRVAARRRRRRGRALWALLVIAVVLAAAAVAWFSPALALQSVSVAGGGLTDAGAVRERVLERYRGTPLPQIRLAPLGRELTAENPKASRIDVRWSGPRSLRVSIVDRAPVLAVEVEGGWQRYDADGRAIDTVAKRPEGLPQLITRGAPSAATVRAAVDMLGQLPEDARAATKRAQAASERDLRIVYDADGRDVEIRFGDAADIAKKFEVARVLLGRRPGFIDVSVPDAPTTGRR</sequence>
<evidence type="ECO:0000313" key="7">
    <source>
        <dbReference type="Proteomes" id="UP000469215"/>
    </source>
</evidence>
<organism evidence="6 7">
    <name type="scientific">Brevibacterium rongguiense</name>
    <dbReference type="NCBI Taxonomy" id="2695267"/>
    <lineage>
        <taxon>Bacteria</taxon>
        <taxon>Bacillati</taxon>
        <taxon>Actinomycetota</taxon>
        <taxon>Actinomycetes</taxon>
        <taxon>Micrococcales</taxon>
        <taxon>Brevibacteriaceae</taxon>
        <taxon>Brevibacterium</taxon>
    </lineage>
</organism>
<protein>
    <recommendedName>
        <fullName evidence="8">Cell division protein FtsQ</fullName>
    </recommendedName>
</protein>
<gene>
    <name evidence="6" type="ORF">GSY69_10265</name>
</gene>
<keyword evidence="1" id="KW-1003">Cell membrane</keyword>
<keyword evidence="5" id="KW-0131">Cell cycle</keyword>
<evidence type="ECO:0000256" key="5">
    <source>
        <dbReference type="ARBA" id="ARBA00023306"/>
    </source>
</evidence>
<evidence type="ECO:0000256" key="4">
    <source>
        <dbReference type="ARBA" id="ARBA00022989"/>
    </source>
</evidence>
<dbReference type="GO" id="GO:0005886">
    <property type="term" value="C:plasma membrane"/>
    <property type="evidence" value="ECO:0007669"/>
    <property type="project" value="TreeGrafter"/>
</dbReference>
<dbReference type="PANTHER" id="PTHR37820:SF1">
    <property type="entry name" value="CELL DIVISION PROTEIN FTSQ"/>
    <property type="match status" value="1"/>
</dbReference>
<keyword evidence="4" id="KW-1133">Transmembrane helix</keyword>
<evidence type="ECO:0000256" key="2">
    <source>
        <dbReference type="ARBA" id="ARBA00022618"/>
    </source>
</evidence>
<keyword evidence="3" id="KW-0812">Transmembrane</keyword>
<evidence type="ECO:0000256" key="3">
    <source>
        <dbReference type="ARBA" id="ARBA00022692"/>
    </source>
</evidence>
<evidence type="ECO:0000256" key="1">
    <source>
        <dbReference type="ARBA" id="ARBA00022475"/>
    </source>
</evidence>
<dbReference type="RefSeq" id="WP_160953758.1">
    <property type="nucleotide sequence ID" value="NZ_WWEQ01000047.1"/>
</dbReference>
<comment type="caution">
    <text evidence="6">The sequence shown here is derived from an EMBL/GenBank/DDBJ whole genome shotgun (WGS) entry which is preliminary data.</text>
</comment>
<keyword evidence="7" id="KW-1185">Reference proteome</keyword>
<dbReference type="InterPro" id="IPR050487">
    <property type="entry name" value="FtsQ_DivIB"/>
</dbReference>
<dbReference type="Proteomes" id="UP000469215">
    <property type="component" value="Unassembled WGS sequence"/>
</dbReference>
<name>A0A6N9H8E4_9MICO</name>
<keyword evidence="2" id="KW-0132">Cell division</keyword>
<dbReference type="EMBL" id="WWEQ01000047">
    <property type="protein sequence ID" value="MYM20338.1"/>
    <property type="molecule type" value="Genomic_DNA"/>
</dbReference>
<accession>A0A6N9H8E4</accession>
<dbReference type="GO" id="GO:0051301">
    <property type="term" value="P:cell division"/>
    <property type="evidence" value="ECO:0007669"/>
    <property type="project" value="UniProtKB-KW"/>
</dbReference>
<evidence type="ECO:0000313" key="6">
    <source>
        <dbReference type="EMBL" id="MYM20338.1"/>
    </source>
</evidence>